<name>A0ABS5KTV9_9ACTN</name>
<feature type="compositionally biased region" description="Low complexity" evidence="1">
    <location>
        <begin position="151"/>
        <end position="163"/>
    </location>
</feature>
<protein>
    <submittedName>
        <fullName evidence="3">Uncharacterized protein</fullName>
    </submittedName>
</protein>
<feature type="region of interest" description="Disordered" evidence="1">
    <location>
        <begin position="151"/>
        <end position="185"/>
    </location>
</feature>
<feature type="transmembrane region" description="Helical" evidence="2">
    <location>
        <begin position="12"/>
        <end position="33"/>
    </location>
</feature>
<evidence type="ECO:0000313" key="3">
    <source>
        <dbReference type="EMBL" id="MBS2549468.1"/>
    </source>
</evidence>
<evidence type="ECO:0000256" key="1">
    <source>
        <dbReference type="SAM" id="MobiDB-lite"/>
    </source>
</evidence>
<evidence type="ECO:0000256" key="2">
    <source>
        <dbReference type="SAM" id="Phobius"/>
    </source>
</evidence>
<gene>
    <name evidence="3" type="ORF">KGQ19_21630</name>
</gene>
<keyword evidence="2" id="KW-0812">Transmembrane</keyword>
<feature type="transmembrane region" description="Helical" evidence="2">
    <location>
        <begin position="45"/>
        <end position="68"/>
    </location>
</feature>
<keyword evidence="4" id="KW-1185">Reference proteome</keyword>
<dbReference type="RefSeq" id="WP_212011026.1">
    <property type="nucleotide sequence ID" value="NZ_JAAFYZ010000073.1"/>
</dbReference>
<evidence type="ECO:0000313" key="4">
    <source>
        <dbReference type="Proteomes" id="UP000730482"/>
    </source>
</evidence>
<dbReference type="Proteomes" id="UP000730482">
    <property type="component" value="Unassembled WGS sequence"/>
</dbReference>
<reference evidence="3 4" key="1">
    <citation type="submission" date="2020-02" db="EMBL/GenBank/DDBJ databases">
        <title>Acidophilic actinobacteria isolated from forest soil.</title>
        <authorList>
            <person name="Golinska P."/>
        </authorList>
    </citation>
    <scope>NUCLEOTIDE SEQUENCE [LARGE SCALE GENOMIC DNA]</scope>
    <source>
        <strain evidence="3 4">NL8</strain>
    </source>
</reference>
<feature type="transmembrane region" description="Helical" evidence="2">
    <location>
        <begin position="75"/>
        <end position="96"/>
    </location>
</feature>
<accession>A0ABS5KTV9</accession>
<sequence length="185" mass="19045">MAGFDGEKLGRWSLRVGAAYCAVLGSVAALAAAPLARWVALPEAVLALAGAGAGAVVVVWAGLVLWLLSRVPLRWALRLVMAVNVVAAGVVAVVALRALSETAGGVWGSGSGLRFVCGFQSFLRPSVIVVPVRGSGRRVCLSAAGFRVHNPAAPQASSTPASQNKDKGQIKSKIKSHRQDQSQGL</sequence>
<proteinExistence type="predicted"/>
<keyword evidence="2" id="KW-0472">Membrane</keyword>
<keyword evidence="2" id="KW-1133">Transmembrane helix</keyword>
<dbReference type="EMBL" id="JAAFYZ010000073">
    <property type="protein sequence ID" value="MBS2549468.1"/>
    <property type="molecule type" value="Genomic_DNA"/>
</dbReference>
<organism evidence="3 4">
    <name type="scientific">Catenulispora pinistramenti</name>
    <dbReference type="NCBI Taxonomy" id="2705254"/>
    <lineage>
        <taxon>Bacteria</taxon>
        <taxon>Bacillati</taxon>
        <taxon>Actinomycetota</taxon>
        <taxon>Actinomycetes</taxon>
        <taxon>Catenulisporales</taxon>
        <taxon>Catenulisporaceae</taxon>
        <taxon>Catenulispora</taxon>
    </lineage>
</organism>
<comment type="caution">
    <text evidence="3">The sequence shown here is derived from an EMBL/GenBank/DDBJ whole genome shotgun (WGS) entry which is preliminary data.</text>
</comment>